<dbReference type="InterPro" id="IPR001789">
    <property type="entry name" value="Sig_transdc_resp-reg_receiver"/>
</dbReference>
<gene>
    <name evidence="5" type="ORF">HDF14_001461</name>
</gene>
<dbReference type="PANTHER" id="PTHR44591">
    <property type="entry name" value="STRESS RESPONSE REGULATOR PROTEIN 1"/>
    <property type="match status" value="1"/>
</dbReference>
<feature type="modified residue" description="4-aspartylphosphate" evidence="3">
    <location>
        <position position="69"/>
    </location>
</feature>
<dbReference type="AlphaFoldDB" id="A0A9X0QCK0"/>
<keyword evidence="1 3" id="KW-0597">Phosphoprotein</keyword>
<sequence>MSQAFQRLSPTDESVDSQLLVFVVDDERLIAMTLSLILTHAGFSTAWFTVPEEALRASVRTAPHLLLSDVAMPTMSGVHLAITMTSRWPTCKVLLLSGQAETADLLCETRGLGFSFRLLSKPIDPSCLLMEIRTILSQPGGRIFPYTE</sequence>
<accession>A0A9X0QCK0</accession>
<keyword evidence="2" id="KW-0902">Two-component regulatory system</keyword>
<keyword evidence="6" id="KW-1185">Reference proteome</keyword>
<proteinExistence type="predicted"/>
<dbReference type="GO" id="GO:0003677">
    <property type="term" value="F:DNA binding"/>
    <property type="evidence" value="ECO:0007669"/>
    <property type="project" value="UniProtKB-KW"/>
</dbReference>
<dbReference type="RefSeq" id="WP_183974918.1">
    <property type="nucleotide sequence ID" value="NZ_JACHEB010000003.1"/>
</dbReference>
<dbReference type="CDD" id="cd00156">
    <property type="entry name" value="REC"/>
    <property type="match status" value="1"/>
</dbReference>
<dbReference type="Proteomes" id="UP000535182">
    <property type="component" value="Unassembled WGS sequence"/>
</dbReference>
<dbReference type="Pfam" id="PF00072">
    <property type="entry name" value="Response_reg"/>
    <property type="match status" value="1"/>
</dbReference>
<keyword evidence="5" id="KW-0238">DNA-binding</keyword>
<reference evidence="5 6" key="1">
    <citation type="submission" date="2020-08" db="EMBL/GenBank/DDBJ databases">
        <title>Genomic Encyclopedia of Type Strains, Phase IV (KMG-V): Genome sequencing to study the core and pangenomes of soil and plant-associated prokaryotes.</title>
        <authorList>
            <person name="Whitman W."/>
        </authorList>
    </citation>
    <scope>NUCLEOTIDE SEQUENCE [LARGE SCALE GENOMIC DNA]</scope>
    <source>
        <strain evidence="5 6">X5P2</strain>
    </source>
</reference>
<dbReference type="PANTHER" id="PTHR44591:SF14">
    <property type="entry name" value="PROTEIN PILG"/>
    <property type="match status" value="1"/>
</dbReference>
<organism evidence="5 6">
    <name type="scientific">Tunturiibacter gelidiferens</name>
    <dbReference type="NCBI Taxonomy" id="3069689"/>
    <lineage>
        <taxon>Bacteria</taxon>
        <taxon>Pseudomonadati</taxon>
        <taxon>Acidobacteriota</taxon>
        <taxon>Terriglobia</taxon>
        <taxon>Terriglobales</taxon>
        <taxon>Acidobacteriaceae</taxon>
        <taxon>Tunturiibacter</taxon>
    </lineage>
</organism>
<evidence type="ECO:0000256" key="3">
    <source>
        <dbReference type="PROSITE-ProRule" id="PRU00169"/>
    </source>
</evidence>
<feature type="domain" description="Response regulatory" evidence="4">
    <location>
        <begin position="20"/>
        <end position="136"/>
    </location>
</feature>
<dbReference type="InterPro" id="IPR050595">
    <property type="entry name" value="Bact_response_regulator"/>
</dbReference>
<evidence type="ECO:0000313" key="5">
    <source>
        <dbReference type="EMBL" id="MBB5327855.1"/>
    </source>
</evidence>
<dbReference type="PROSITE" id="PS50110">
    <property type="entry name" value="RESPONSE_REGULATORY"/>
    <property type="match status" value="1"/>
</dbReference>
<evidence type="ECO:0000256" key="2">
    <source>
        <dbReference type="ARBA" id="ARBA00023012"/>
    </source>
</evidence>
<dbReference type="InterPro" id="IPR011006">
    <property type="entry name" value="CheY-like_superfamily"/>
</dbReference>
<protein>
    <submittedName>
        <fullName evidence="5">DNA-binding response OmpR family regulator</fullName>
    </submittedName>
</protein>
<evidence type="ECO:0000256" key="1">
    <source>
        <dbReference type="ARBA" id="ARBA00022553"/>
    </source>
</evidence>
<evidence type="ECO:0000313" key="6">
    <source>
        <dbReference type="Proteomes" id="UP000535182"/>
    </source>
</evidence>
<dbReference type="SMART" id="SM00448">
    <property type="entry name" value="REC"/>
    <property type="match status" value="1"/>
</dbReference>
<comment type="caution">
    <text evidence="5">The sequence shown here is derived from an EMBL/GenBank/DDBJ whole genome shotgun (WGS) entry which is preliminary data.</text>
</comment>
<evidence type="ECO:0000259" key="4">
    <source>
        <dbReference type="PROSITE" id="PS50110"/>
    </source>
</evidence>
<dbReference type="SUPFAM" id="SSF52172">
    <property type="entry name" value="CheY-like"/>
    <property type="match status" value="1"/>
</dbReference>
<name>A0A9X0QCK0_9BACT</name>
<dbReference type="GO" id="GO:0000160">
    <property type="term" value="P:phosphorelay signal transduction system"/>
    <property type="evidence" value="ECO:0007669"/>
    <property type="project" value="UniProtKB-KW"/>
</dbReference>
<dbReference type="Gene3D" id="3.40.50.2300">
    <property type="match status" value="1"/>
</dbReference>
<dbReference type="EMBL" id="JACHEB010000003">
    <property type="protein sequence ID" value="MBB5327855.1"/>
    <property type="molecule type" value="Genomic_DNA"/>
</dbReference>